<evidence type="ECO:0008006" key="3">
    <source>
        <dbReference type="Google" id="ProtNLM"/>
    </source>
</evidence>
<sequence length="245" mass="25652">MVLTRRQILEFGSYGFLVLGAGTLLPPGTALGLEWGEWLGKKHQGGTAKVLSLKGMAQADQKPLEVGRTVAGGQKIEVASGGELVLLLPDAASFKITGPAALTLEVEPEGGGLVNLVFGGILGVIPKLKNRAYMIQSASATLGIKGTVFYKEVFGPQGSGDARVPAGALEYFCICNGSLDVLSQGQDRPILSDHAEHHHAHVVVAKADGVELVPAGFVKGHDDAGIHQVIEANPLGKHDQSWLQL</sequence>
<comment type="caution">
    <text evidence="1">The sequence shown here is derived from an EMBL/GenBank/DDBJ whole genome shotgun (WGS) entry which is preliminary data.</text>
</comment>
<protein>
    <recommendedName>
        <fullName evidence="3">FecR protein domain-containing protein</fullName>
    </recommendedName>
</protein>
<dbReference type="Proteomes" id="UP000177583">
    <property type="component" value="Unassembled WGS sequence"/>
</dbReference>
<dbReference type="EMBL" id="MFNF01000066">
    <property type="protein sequence ID" value="OGG98884.1"/>
    <property type="molecule type" value="Genomic_DNA"/>
</dbReference>
<evidence type="ECO:0000313" key="2">
    <source>
        <dbReference type="Proteomes" id="UP000177583"/>
    </source>
</evidence>
<reference evidence="1 2" key="1">
    <citation type="journal article" date="2016" name="Nat. Commun.">
        <title>Thousands of microbial genomes shed light on interconnected biogeochemical processes in an aquifer system.</title>
        <authorList>
            <person name="Anantharaman K."/>
            <person name="Brown C.T."/>
            <person name="Hug L.A."/>
            <person name="Sharon I."/>
            <person name="Castelle C.J."/>
            <person name="Probst A.J."/>
            <person name="Thomas B.C."/>
            <person name="Singh A."/>
            <person name="Wilkins M.J."/>
            <person name="Karaoz U."/>
            <person name="Brodie E.L."/>
            <person name="Williams K.H."/>
            <person name="Hubbard S.S."/>
            <person name="Banfield J.F."/>
        </authorList>
    </citation>
    <scope>NUCLEOTIDE SEQUENCE [LARGE SCALE GENOMIC DNA]</scope>
</reference>
<accession>A0A1F6GL83</accession>
<gene>
    <name evidence="1" type="ORF">A2557_13350</name>
</gene>
<proteinExistence type="predicted"/>
<evidence type="ECO:0000313" key="1">
    <source>
        <dbReference type="EMBL" id="OGG98884.1"/>
    </source>
</evidence>
<organism evidence="1 2">
    <name type="scientific">Candidatus Lambdaproteobacteria bacterium RIFOXYD2_FULL_56_26</name>
    <dbReference type="NCBI Taxonomy" id="1817773"/>
    <lineage>
        <taxon>Bacteria</taxon>
        <taxon>Pseudomonadati</taxon>
        <taxon>Pseudomonadota</taxon>
        <taxon>Candidatus Lambdaproteobacteria</taxon>
    </lineage>
</organism>
<dbReference type="AlphaFoldDB" id="A0A1F6GL83"/>
<name>A0A1F6GL83_9PROT</name>